<dbReference type="Pfam" id="PF24740">
    <property type="entry name" value="DUF7691"/>
    <property type="match status" value="1"/>
</dbReference>
<keyword evidence="3" id="KW-1185">Reference proteome</keyword>
<gene>
    <name evidence="2" type="ORF">KK078_03000</name>
</gene>
<evidence type="ECO:0000259" key="1">
    <source>
        <dbReference type="Pfam" id="PF24740"/>
    </source>
</evidence>
<protein>
    <recommendedName>
        <fullName evidence="1">DUF7691 domain-containing protein</fullName>
    </recommendedName>
</protein>
<name>A0AAP2GGH2_9BACT</name>
<organism evidence="2 3">
    <name type="scientific">Dawidia soli</name>
    <dbReference type="NCBI Taxonomy" id="2782352"/>
    <lineage>
        <taxon>Bacteria</taxon>
        <taxon>Pseudomonadati</taxon>
        <taxon>Bacteroidota</taxon>
        <taxon>Cytophagia</taxon>
        <taxon>Cytophagales</taxon>
        <taxon>Chryseotaleaceae</taxon>
        <taxon>Dawidia</taxon>
    </lineage>
</organism>
<sequence>MGYYALPFAVDLEKVRRVLGSKDEQLAEQIKASDLYDTYADQSEVDFDEIIDDLVFRYIKPADRKAGNNGFLGLFKSRPSTGLNPQVAHQYGYALLLTCDVLGTRVAPDEEIFYAGRVWKRLNELLDNAGAKVNLDRMWGEKDVFDIPPSNDFPGISHYSKPEIDHLLAVLSKIQLTEKDKQSDDGEVLQELMAAFSEGLQLCRGKDTEWVAFIH</sequence>
<dbReference type="RefSeq" id="WP_254088755.1">
    <property type="nucleotide sequence ID" value="NZ_JAHESC010000003.1"/>
</dbReference>
<dbReference type="EMBL" id="JAHESC010000003">
    <property type="protein sequence ID" value="MBT1685505.1"/>
    <property type="molecule type" value="Genomic_DNA"/>
</dbReference>
<proteinExistence type="predicted"/>
<evidence type="ECO:0000313" key="3">
    <source>
        <dbReference type="Proteomes" id="UP001319180"/>
    </source>
</evidence>
<comment type="caution">
    <text evidence="2">The sequence shown here is derived from an EMBL/GenBank/DDBJ whole genome shotgun (WGS) entry which is preliminary data.</text>
</comment>
<accession>A0AAP2GGH2</accession>
<feature type="domain" description="DUF7691" evidence="1">
    <location>
        <begin position="1"/>
        <end position="215"/>
    </location>
</feature>
<reference evidence="2 3" key="1">
    <citation type="submission" date="2021-05" db="EMBL/GenBank/DDBJ databases">
        <title>A Polyphasic approach of four new species of the genus Ohtaekwangia: Ohtaekwangia histidinii sp. nov., Ohtaekwangia cretensis sp. nov., Ohtaekwangia indiensis sp. nov., Ohtaekwangia reichenbachii sp. nov. from diverse environment.</title>
        <authorList>
            <person name="Octaviana S."/>
        </authorList>
    </citation>
    <scope>NUCLEOTIDE SEQUENCE [LARGE SCALE GENOMIC DNA]</scope>
    <source>
        <strain evidence="2 3">PWU37</strain>
    </source>
</reference>
<dbReference type="Proteomes" id="UP001319180">
    <property type="component" value="Unassembled WGS sequence"/>
</dbReference>
<dbReference type="InterPro" id="IPR056108">
    <property type="entry name" value="DUF7691"/>
</dbReference>
<evidence type="ECO:0000313" key="2">
    <source>
        <dbReference type="EMBL" id="MBT1685505.1"/>
    </source>
</evidence>
<dbReference type="AlphaFoldDB" id="A0AAP2GGH2"/>